<comment type="subcellular location">
    <subcellularLocation>
        <location evidence="1 8">Cell membrane</location>
        <topology evidence="1 8">Multi-pass membrane protein</topology>
    </subcellularLocation>
</comment>
<dbReference type="PANTHER" id="PTHR30269">
    <property type="entry name" value="TRANSMEMBRANE PROTEIN YFCA"/>
    <property type="match status" value="1"/>
</dbReference>
<feature type="transmembrane region" description="Helical" evidence="8">
    <location>
        <begin position="204"/>
        <end position="222"/>
    </location>
</feature>
<keyword evidence="5 8" id="KW-0812">Transmembrane</keyword>
<dbReference type="RefSeq" id="WP_089947334.1">
    <property type="nucleotide sequence ID" value="NZ_FNOI01000004.1"/>
</dbReference>
<keyword evidence="4 8" id="KW-1003">Cell membrane</keyword>
<dbReference type="Proteomes" id="UP000199441">
    <property type="component" value="Unassembled WGS sequence"/>
</dbReference>
<keyword evidence="6 8" id="KW-1133">Transmembrane helix</keyword>
<dbReference type="OrthoDB" id="7028171at2"/>
<sequence>MEFDATFFALALPAAFISGVAKGGFGGGAAFVATAILAIFLPPATALGIMLPLLMIADVATLRPFWGKWHWPSAKALILGGIPGVVLGALLYKATNPDVLRVLIGVISVGFVVFQVARSRGWLRVAQSGFNSRRGLIAGCVSGFTSFVSHAGGPPAAIFLLAQGMGKTTYQATTVITFWAINAMKAVPYAFLGVFSWDTARADLYMIPPLLIGVAVGVYAHRAMPERYFFLVTYILLLGAGGKLIFDGLT</sequence>
<evidence type="ECO:0000256" key="4">
    <source>
        <dbReference type="ARBA" id="ARBA00022475"/>
    </source>
</evidence>
<dbReference type="PANTHER" id="PTHR30269:SF37">
    <property type="entry name" value="MEMBRANE TRANSPORTER PROTEIN"/>
    <property type="match status" value="1"/>
</dbReference>
<feature type="transmembrane region" description="Helical" evidence="8">
    <location>
        <begin position="228"/>
        <end position="246"/>
    </location>
</feature>
<evidence type="ECO:0000256" key="6">
    <source>
        <dbReference type="ARBA" id="ARBA00022989"/>
    </source>
</evidence>
<keyword evidence="3" id="KW-0813">Transport</keyword>
<evidence type="ECO:0000313" key="10">
    <source>
        <dbReference type="Proteomes" id="UP000199441"/>
    </source>
</evidence>
<dbReference type="Pfam" id="PF01925">
    <property type="entry name" value="TauE"/>
    <property type="match status" value="1"/>
</dbReference>
<comment type="similarity">
    <text evidence="2 8">Belongs to the 4-toluene sulfonate uptake permease (TSUP) (TC 2.A.102) family.</text>
</comment>
<name>A0A1H2ZG97_9RHOB</name>
<evidence type="ECO:0000256" key="3">
    <source>
        <dbReference type="ARBA" id="ARBA00022448"/>
    </source>
</evidence>
<dbReference type="InterPro" id="IPR052017">
    <property type="entry name" value="TSUP"/>
</dbReference>
<accession>A0A1H2ZG97</accession>
<feature type="transmembrane region" description="Helical" evidence="8">
    <location>
        <begin position="168"/>
        <end position="192"/>
    </location>
</feature>
<feature type="transmembrane region" description="Helical" evidence="8">
    <location>
        <begin position="31"/>
        <end position="55"/>
    </location>
</feature>
<keyword evidence="7 8" id="KW-0472">Membrane</keyword>
<protein>
    <recommendedName>
        <fullName evidence="8">Probable membrane transporter protein</fullName>
    </recommendedName>
</protein>
<evidence type="ECO:0000313" key="9">
    <source>
        <dbReference type="EMBL" id="SDX16411.1"/>
    </source>
</evidence>
<dbReference type="GO" id="GO:0005886">
    <property type="term" value="C:plasma membrane"/>
    <property type="evidence" value="ECO:0007669"/>
    <property type="project" value="UniProtKB-SubCell"/>
</dbReference>
<keyword evidence="10" id="KW-1185">Reference proteome</keyword>
<dbReference type="EMBL" id="FNOI01000004">
    <property type="protein sequence ID" value="SDX16411.1"/>
    <property type="molecule type" value="Genomic_DNA"/>
</dbReference>
<evidence type="ECO:0000256" key="8">
    <source>
        <dbReference type="RuleBase" id="RU363041"/>
    </source>
</evidence>
<dbReference type="STRING" id="670155.SAMN04488001_2568"/>
<evidence type="ECO:0000256" key="7">
    <source>
        <dbReference type="ARBA" id="ARBA00023136"/>
    </source>
</evidence>
<dbReference type="AlphaFoldDB" id="A0A1H2ZG97"/>
<feature type="transmembrane region" description="Helical" evidence="8">
    <location>
        <begin position="99"/>
        <end position="116"/>
    </location>
</feature>
<feature type="transmembrane region" description="Helical" evidence="8">
    <location>
        <begin position="136"/>
        <end position="162"/>
    </location>
</feature>
<gene>
    <name evidence="9" type="ORF">SAMN04488001_2568</name>
</gene>
<organism evidence="9 10">
    <name type="scientific">Litoreibacter albidus</name>
    <dbReference type="NCBI Taxonomy" id="670155"/>
    <lineage>
        <taxon>Bacteria</taxon>
        <taxon>Pseudomonadati</taxon>
        <taxon>Pseudomonadota</taxon>
        <taxon>Alphaproteobacteria</taxon>
        <taxon>Rhodobacterales</taxon>
        <taxon>Roseobacteraceae</taxon>
        <taxon>Litoreibacter</taxon>
    </lineage>
</organism>
<dbReference type="InterPro" id="IPR002781">
    <property type="entry name" value="TM_pro_TauE-like"/>
</dbReference>
<evidence type="ECO:0000256" key="5">
    <source>
        <dbReference type="ARBA" id="ARBA00022692"/>
    </source>
</evidence>
<reference evidence="10" key="1">
    <citation type="submission" date="2016-10" db="EMBL/GenBank/DDBJ databases">
        <authorList>
            <person name="Varghese N."/>
            <person name="Submissions S."/>
        </authorList>
    </citation>
    <scope>NUCLEOTIDE SEQUENCE [LARGE SCALE GENOMIC DNA]</scope>
    <source>
        <strain evidence="10">DSM 26922</strain>
    </source>
</reference>
<evidence type="ECO:0000256" key="1">
    <source>
        <dbReference type="ARBA" id="ARBA00004651"/>
    </source>
</evidence>
<feature type="transmembrane region" description="Helical" evidence="8">
    <location>
        <begin position="76"/>
        <end position="93"/>
    </location>
</feature>
<proteinExistence type="inferred from homology"/>
<evidence type="ECO:0000256" key="2">
    <source>
        <dbReference type="ARBA" id="ARBA00009142"/>
    </source>
</evidence>